<reference evidence="2" key="1">
    <citation type="submission" date="2022-06" db="EMBL/GenBank/DDBJ databases">
        <title>Genomic Encyclopedia of Archaeal and Bacterial Type Strains, Phase II (KMG-II): from individual species to whole genera.</title>
        <authorList>
            <person name="Goeker M."/>
        </authorList>
    </citation>
    <scope>NUCLEOTIDE SEQUENCE</scope>
    <source>
        <strain evidence="2">DSM 43935</strain>
    </source>
</reference>
<name>A0AAE3GLP5_9PSEU</name>
<evidence type="ECO:0000313" key="3">
    <source>
        <dbReference type="Proteomes" id="UP001206128"/>
    </source>
</evidence>
<proteinExistence type="predicted"/>
<protein>
    <recommendedName>
        <fullName evidence="4">PE domain-containing protein</fullName>
    </recommendedName>
</protein>
<evidence type="ECO:0000313" key="2">
    <source>
        <dbReference type="EMBL" id="MCP2168283.1"/>
    </source>
</evidence>
<dbReference type="AlphaFoldDB" id="A0AAE3GLP5"/>
<evidence type="ECO:0008006" key="4">
    <source>
        <dbReference type="Google" id="ProtNLM"/>
    </source>
</evidence>
<dbReference type="Proteomes" id="UP001206128">
    <property type="component" value="Unassembled WGS sequence"/>
</dbReference>
<dbReference type="EMBL" id="JAMTCK010000013">
    <property type="protein sequence ID" value="MCP2168283.1"/>
    <property type="molecule type" value="Genomic_DNA"/>
</dbReference>
<dbReference type="RefSeq" id="WP_253775984.1">
    <property type="nucleotide sequence ID" value="NZ_JAMTCK010000013.1"/>
</dbReference>
<organism evidence="2 3">
    <name type="scientific">Goodfellowiella coeruleoviolacea</name>
    <dbReference type="NCBI Taxonomy" id="334858"/>
    <lineage>
        <taxon>Bacteria</taxon>
        <taxon>Bacillati</taxon>
        <taxon>Actinomycetota</taxon>
        <taxon>Actinomycetes</taxon>
        <taxon>Pseudonocardiales</taxon>
        <taxon>Pseudonocardiaceae</taxon>
        <taxon>Goodfellowiella</taxon>
    </lineage>
</organism>
<feature type="compositionally biased region" description="Basic and acidic residues" evidence="1">
    <location>
        <begin position="1"/>
        <end position="11"/>
    </location>
</feature>
<keyword evidence="3" id="KW-1185">Reference proteome</keyword>
<comment type="caution">
    <text evidence="2">The sequence shown here is derived from an EMBL/GenBank/DDBJ whole genome shotgun (WGS) entry which is preliminary data.</text>
</comment>
<feature type="region of interest" description="Disordered" evidence="1">
    <location>
        <begin position="1"/>
        <end position="34"/>
    </location>
</feature>
<gene>
    <name evidence="2" type="ORF">LX83_005161</name>
</gene>
<accession>A0AAE3GLP5</accession>
<sequence length="137" mass="15563">MNEWRGADRPFDNAPWNKENQPAPPVQPWSGGGGKVTVNKDNVLQIAKLFQDKAIQLYETVDRRANRMRSKPAWDDPVSKDMARVLNYRLIDASDSYISRARQYADNLADTAEELKATAKSYGYTDEDIKRALDENG</sequence>
<evidence type="ECO:0000256" key="1">
    <source>
        <dbReference type="SAM" id="MobiDB-lite"/>
    </source>
</evidence>